<feature type="non-terminal residue" evidence="6">
    <location>
        <position position="1"/>
    </location>
</feature>
<dbReference type="KEGG" id="alim:106534188"/>
<dbReference type="PRINTS" id="PR00450">
    <property type="entry name" value="RECOVERIN"/>
</dbReference>
<dbReference type="InterPro" id="IPR018247">
    <property type="entry name" value="EF_Hand_1_Ca_BS"/>
</dbReference>
<keyword evidence="3" id="KW-0106">Calcium</keyword>
<dbReference type="Gene3D" id="1.10.238.10">
    <property type="entry name" value="EF-hand"/>
    <property type="match status" value="2"/>
</dbReference>
<dbReference type="InterPro" id="IPR011992">
    <property type="entry name" value="EF-hand-dom_pair"/>
</dbReference>
<evidence type="ECO:0000256" key="2">
    <source>
        <dbReference type="ARBA" id="ARBA00022737"/>
    </source>
</evidence>
<dbReference type="PANTHER" id="PTHR23055:SF168">
    <property type="entry name" value="GUANYLATE CYCLASE ACTIVATING PROTEIN 7"/>
    <property type="match status" value="1"/>
</dbReference>
<keyword evidence="5" id="KW-1185">Reference proteome</keyword>
<dbReference type="PANTHER" id="PTHR23055">
    <property type="entry name" value="CALCIUM BINDING PROTEINS"/>
    <property type="match status" value="1"/>
</dbReference>
<dbReference type="InParanoid" id="A0A2I4D1V1"/>
<dbReference type="GO" id="GO:0120199">
    <property type="term" value="C:cone photoreceptor outer segment"/>
    <property type="evidence" value="ECO:0007669"/>
    <property type="project" value="TreeGrafter"/>
</dbReference>
<feature type="domain" description="EF-hand" evidence="4">
    <location>
        <begin position="109"/>
        <end position="144"/>
    </location>
</feature>
<reference evidence="6" key="1">
    <citation type="submission" date="2025-08" db="UniProtKB">
        <authorList>
            <consortium name="RefSeq"/>
        </authorList>
    </citation>
    <scope>IDENTIFICATION</scope>
</reference>
<protein>
    <submittedName>
        <fullName evidence="6">Guanylyl cyclase-activating protein 2</fullName>
    </submittedName>
</protein>
<evidence type="ECO:0000256" key="1">
    <source>
        <dbReference type="ARBA" id="ARBA00022723"/>
    </source>
</evidence>
<dbReference type="InterPro" id="IPR002048">
    <property type="entry name" value="EF_hand_dom"/>
</dbReference>
<gene>
    <name evidence="6" type="primary">LOC106534188</name>
</gene>
<dbReference type="Pfam" id="PF13202">
    <property type="entry name" value="EF-hand_5"/>
    <property type="match status" value="1"/>
</dbReference>
<dbReference type="OrthoDB" id="191686at2759"/>
<dbReference type="SMART" id="SM00054">
    <property type="entry name" value="EFh"/>
    <property type="match status" value="3"/>
</dbReference>
<proteinExistence type="predicted"/>
<dbReference type="GeneID" id="106534188"/>
<accession>A0A2I4D1V1</accession>
<evidence type="ECO:0000313" key="6">
    <source>
        <dbReference type="RefSeq" id="XP_013886212.1"/>
    </source>
</evidence>
<keyword evidence="2" id="KW-0677">Repeat</keyword>
<evidence type="ECO:0000259" key="4">
    <source>
        <dbReference type="PROSITE" id="PS50222"/>
    </source>
</evidence>
<dbReference type="GO" id="GO:0008048">
    <property type="term" value="F:calcium sensitive guanylate cyclase activator activity"/>
    <property type="evidence" value="ECO:0007669"/>
    <property type="project" value="TreeGrafter"/>
</dbReference>
<dbReference type="FunFam" id="1.10.238.10:FF:000083">
    <property type="entry name" value="guanylyl cyclase-activating protein 1"/>
    <property type="match status" value="1"/>
</dbReference>
<feature type="domain" description="EF-hand" evidence="4">
    <location>
        <begin position="63"/>
        <end position="98"/>
    </location>
</feature>
<dbReference type="AlphaFoldDB" id="A0A2I4D1V1"/>
<dbReference type="RefSeq" id="XP_013886212.1">
    <property type="nucleotide sequence ID" value="XM_014030758.1"/>
</dbReference>
<dbReference type="GO" id="GO:0001917">
    <property type="term" value="C:photoreceptor inner segment"/>
    <property type="evidence" value="ECO:0007669"/>
    <property type="project" value="TreeGrafter"/>
</dbReference>
<dbReference type="Proteomes" id="UP000192220">
    <property type="component" value="Unplaced"/>
</dbReference>
<feature type="domain" description="EF-hand" evidence="4">
    <location>
        <begin position="27"/>
        <end position="62"/>
    </location>
</feature>
<sequence>TSECPSGNLHLHEFKKFFGLNSQSSEEELVFSEIVFRSFDTNKDGKLDFIEFVAAVNLVFRGKLVDKLKWSFKVYDSDGNGSLNRQEVRHIVKIITKIKRLDDSDAPEDIDDICDRIFEMVDKNKDSEICLEEFIEGAEKDPWLLDRLKLDIGPVDWVFRRSPDE</sequence>
<dbReference type="PROSITE" id="PS50222">
    <property type="entry name" value="EF_HAND_2"/>
    <property type="match status" value="3"/>
</dbReference>
<dbReference type="GO" id="GO:0005509">
    <property type="term" value="F:calcium ion binding"/>
    <property type="evidence" value="ECO:0007669"/>
    <property type="project" value="InterPro"/>
</dbReference>
<name>A0A2I4D1V1_AUSLI</name>
<evidence type="ECO:0000256" key="3">
    <source>
        <dbReference type="ARBA" id="ARBA00022837"/>
    </source>
</evidence>
<dbReference type="GO" id="GO:0007601">
    <property type="term" value="P:visual perception"/>
    <property type="evidence" value="ECO:0007669"/>
    <property type="project" value="TreeGrafter"/>
</dbReference>
<dbReference type="InterPro" id="IPR028846">
    <property type="entry name" value="Recoverin"/>
</dbReference>
<organism evidence="5 6">
    <name type="scientific">Austrofundulus limnaeus</name>
    <name type="common">Annual killifish</name>
    <dbReference type="NCBI Taxonomy" id="52670"/>
    <lineage>
        <taxon>Eukaryota</taxon>
        <taxon>Metazoa</taxon>
        <taxon>Chordata</taxon>
        <taxon>Craniata</taxon>
        <taxon>Vertebrata</taxon>
        <taxon>Euteleostomi</taxon>
        <taxon>Actinopterygii</taxon>
        <taxon>Neopterygii</taxon>
        <taxon>Teleostei</taxon>
        <taxon>Neoteleostei</taxon>
        <taxon>Acanthomorphata</taxon>
        <taxon>Ovalentaria</taxon>
        <taxon>Atherinomorphae</taxon>
        <taxon>Cyprinodontiformes</taxon>
        <taxon>Rivulidae</taxon>
        <taxon>Austrofundulus</taxon>
    </lineage>
</organism>
<dbReference type="STRING" id="52670.A0A2I4D1V1"/>
<dbReference type="PROSITE" id="PS00018">
    <property type="entry name" value="EF_HAND_1"/>
    <property type="match status" value="2"/>
</dbReference>
<dbReference type="SUPFAM" id="SSF47473">
    <property type="entry name" value="EF-hand"/>
    <property type="match status" value="1"/>
</dbReference>
<keyword evidence="1" id="KW-0479">Metal-binding</keyword>
<dbReference type="Pfam" id="PF13499">
    <property type="entry name" value="EF-hand_7"/>
    <property type="match status" value="1"/>
</dbReference>
<dbReference type="CDD" id="cd00051">
    <property type="entry name" value="EFh"/>
    <property type="match status" value="2"/>
</dbReference>
<evidence type="ECO:0000313" key="5">
    <source>
        <dbReference type="Proteomes" id="UP000192220"/>
    </source>
</evidence>